<protein>
    <recommendedName>
        <fullName evidence="4">ABC3 transporter permease protein domain-containing protein</fullName>
    </recommendedName>
</protein>
<dbReference type="EMBL" id="BAABAQ010000001">
    <property type="protein sequence ID" value="GAA4180449.1"/>
    <property type="molecule type" value="Genomic_DNA"/>
</dbReference>
<evidence type="ECO:0000256" key="1">
    <source>
        <dbReference type="SAM" id="Phobius"/>
    </source>
</evidence>
<feature type="transmembrane region" description="Helical" evidence="1">
    <location>
        <begin position="37"/>
        <end position="59"/>
    </location>
</feature>
<feature type="transmembrane region" description="Helical" evidence="1">
    <location>
        <begin position="402"/>
        <end position="423"/>
    </location>
</feature>
<evidence type="ECO:0000313" key="2">
    <source>
        <dbReference type="EMBL" id="GAA4180449.1"/>
    </source>
</evidence>
<reference evidence="3" key="1">
    <citation type="journal article" date="2019" name="Int. J. Syst. Evol. Microbiol.">
        <title>The Global Catalogue of Microorganisms (GCM) 10K type strain sequencing project: providing services to taxonomists for standard genome sequencing and annotation.</title>
        <authorList>
            <consortium name="The Broad Institute Genomics Platform"/>
            <consortium name="The Broad Institute Genome Sequencing Center for Infectious Disease"/>
            <person name="Wu L."/>
            <person name="Ma J."/>
        </authorList>
    </citation>
    <scope>NUCLEOTIDE SEQUENCE [LARGE SCALE GENOMIC DNA]</scope>
    <source>
        <strain evidence="3">JCM 17388</strain>
    </source>
</reference>
<gene>
    <name evidence="2" type="ORF">GCM10022252_03320</name>
</gene>
<comment type="caution">
    <text evidence="2">The sequence shown here is derived from an EMBL/GenBank/DDBJ whole genome shotgun (WGS) entry which is preliminary data.</text>
</comment>
<sequence length="440" mass="46652">MAGTAVMALTAWSTHEDQHYDDFGSAMTTLAATMGGALLLYGLSPFVPWSLGILGRYAVRLPPPIRLAARDVTGHRVWTAPAIAMTMSATALAITVTIIAVATTAQSRAEYYPQVRPGALLVHGFWAEGAATVRAAIQHEVPGVPITQSERQPEGEGYFGLDVDNVRLPDLESVAPAGLIGDHALLRYLTGDLTTPYDEGRAVVVTAKEGDVSTVTIHYDHDYSRNDESLLTKTIPAVAVKPTDPLVEEIFLPAKVVRDLGYRLEPEKLIIDPSVHRTSAIEQERLAVRLGDSAITYVERGFQIPTEWMIFVAVAVSVALGGALAVTGRAVCPRSRRVLLRVGGGSTATLRLFAASRAGLGAACGTTMGAAAGCVLGLLLVWPMTASIEWEPMPRVAFDTPWSSIAALVIGLPILAAAVAGLAPPGMTVRSAPPDRPRAR</sequence>
<keyword evidence="1" id="KW-1133">Transmembrane helix</keyword>
<feature type="transmembrane region" description="Helical" evidence="1">
    <location>
        <begin position="360"/>
        <end position="382"/>
    </location>
</feature>
<organism evidence="2 3">
    <name type="scientific">Streptosporangium oxazolinicum</name>
    <dbReference type="NCBI Taxonomy" id="909287"/>
    <lineage>
        <taxon>Bacteria</taxon>
        <taxon>Bacillati</taxon>
        <taxon>Actinomycetota</taxon>
        <taxon>Actinomycetes</taxon>
        <taxon>Streptosporangiales</taxon>
        <taxon>Streptosporangiaceae</taxon>
        <taxon>Streptosporangium</taxon>
    </lineage>
</organism>
<evidence type="ECO:0008006" key="4">
    <source>
        <dbReference type="Google" id="ProtNLM"/>
    </source>
</evidence>
<keyword evidence="1" id="KW-0812">Transmembrane</keyword>
<proteinExistence type="predicted"/>
<dbReference type="RefSeq" id="WP_344914227.1">
    <property type="nucleotide sequence ID" value="NZ_BAABAQ010000001.1"/>
</dbReference>
<keyword evidence="1" id="KW-0472">Membrane</keyword>
<keyword evidence="3" id="KW-1185">Reference proteome</keyword>
<evidence type="ECO:0000313" key="3">
    <source>
        <dbReference type="Proteomes" id="UP001501251"/>
    </source>
</evidence>
<name>A0ABP8A9S7_9ACTN</name>
<feature type="transmembrane region" description="Helical" evidence="1">
    <location>
        <begin position="308"/>
        <end position="331"/>
    </location>
</feature>
<accession>A0ABP8A9S7</accession>
<feature type="transmembrane region" description="Helical" evidence="1">
    <location>
        <begin position="80"/>
        <end position="102"/>
    </location>
</feature>
<dbReference type="Proteomes" id="UP001501251">
    <property type="component" value="Unassembled WGS sequence"/>
</dbReference>